<protein>
    <submittedName>
        <fullName evidence="1">Uncharacterized protein</fullName>
    </submittedName>
</protein>
<evidence type="ECO:0000313" key="1">
    <source>
        <dbReference type="EMBL" id="KUG14798.1"/>
    </source>
</evidence>
<sequence length="43" mass="4928">MVFHCSYDSRLQPGEFTFLVLENLSYILRLETVEISQAYVSAG</sequence>
<accession>A0A0W8F234</accession>
<name>A0A0W8F234_9ZZZZ</name>
<reference evidence="1" key="1">
    <citation type="journal article" date="2015" name="Proc. Natl. Acad. Sci. U.S.A.">
        <title>Networks of energetic and metabolic interactions define dynamics in microbial communities.</title>
        <authorList>
            <person name="Embree M."/>
            <person name="Liu J.K."/>
            <person name="Al-Bassam M.M."/>
            <person name="Zengler K."/>
        </authorList>
    </citation>
    <scope>NUCLEOTIDE SEQUENCE</scope>
</reference>
<dbReference type="EMBL" id="LNQE01001619">
    <property type="protein sequence ID" value="KUG14798.1"/>
    <property type="molecule type" value="Genomic_DNA"/>
</dbReference>
<proteinExistence type="predicted"/>
<dbReference type="AlphaFoldDB" id="A0A0W8F234"/>
<comment type="caution">
    <text evidence="1">The sequence shown here is derived from an EMBL/GenBank/DDBJ whole genome shotgun (WGS) entry which is preliminary data.</text>
</comment>
<gene>
    <name evidence="1" type="ORF">ASZ90_015561</name>
</gene>
<organism evidence="1">
    <name type="scientific">hydrocarbon metagenome</name>
    <dbReference type="NCBI Taxonomy" id="938273"/>
    <lineage>
        <taxon>unclassified sequences</taxon>
        <taxon>metagenomes</taxon>
        <taxon>ecological metagenomes</taxon>
    </lineage>
</organism>